<dbReference type="eggNOG" id="COG0318">
    <property type="taxonomic scope" value="Bacteria"/>
</dbReference>
<dbReference type="InterPro" id="IPR025110">
    <property type="entry name" value="AMP-bd_C"/>
</dbReference>
<sequence>MPIKPQRLLHEILPLHARNLPDKVAVVVGGESYTYAQLEDQSARLAAALQQRGLGRGDRVAIYMDNTWPCVVSIYAVLRAGATFLVVNPQTKHDKLAYVLNDCTVRHLITDAHLAFVFREVLPDVPSLTHLIVSGGDKVAEQCEGLSPAAEVFETVVEGAPAEVFDPGTIALDLASLIYTSGSTGNPKGVMHTHQSMLFAAQSLIEYLRMDEQEVIINVLPMAFDYGLYQLLMSVQMGATLVLERSFTYPAEVFNRMDQHGVTAFPGVPTIYSMILAAHGRKPLCFPSIKRITNTAAALPADYVPRLKEVFPNALIFKMYGLTECKRVSYLEPELAEVKPRSVGKAIPGTEVYLLSPEGEPVPPGQPGILHVRGPHLMRGYWNLPEKSAEMLKDGPYPGEKVLRTGDWFHMDEDGCLYFEGRSDDIIKTRGEKVSPVEVENALYAIPGVEEAAVIGVTDDLLGQAVRAYVVLTAGCELDERRLRKELTSRLENFMVPRDILLVDSLPKSANGKINKKDLVGI</sequence>
<protein>
    <submittedName>
        <fullName evidence="3">Long chain acyl-CoA synthetase</fullName>
    </submittedName>
</protein>
<dbReference type="PANTHER" id="PTHR43767">
    <property type="entry name" value="LONG-CHAIN-FATTY-ACID--COA LIGASE"/>
    <property type="match status" value="1"/>
</dbReference>
<dbReference type="STRING" id="396588.Tgr7_2384"/>
<feature type="domain" description="AMP-binding enzyme C-terminal" evidence="2">
    <location>
        <begin position="438"/>
        <end position="513"/>
    </location>
</feature>
<dbReference type="HOGENOM" id="CLU_000022_59_0_6"/>
<dbReference type="SUPFAM" id="SSF56801">
    <property type="entry name" value="Acetyl-CoA synthetase-like"/>
    <property type="match status" value="1"/>
</dbReference>
<keyword evidence="4" id="KW-1185">Reference proteome</keyword>
<gene>
    <name evidence="3" type="ordered locus">Tgr7_2384</name>
</gene>
<feature type="domain" description="AMP-dependent synthetase/ligase" evidence="1">
    <location>
        <begin position="16"/>
        <end position="382"/>
    </location>
</feature>
<accession>B8GVB6</accession>
<reference evidence="3 4" key="1">
    <citation type="journal article" date="2011" name="Stand. Genomic Sci.">
        <title>Complete genome sequence of 'Thioalkalivibrio sulfidophilus' HL-EbGr7.</title>
        <authorList>
            <person name="Muyzer G."/>
            <person name="Sorokin D.Y."/>
            <person name="Mavromatis K."/>
            <person name="Lapidus A."/>
            <person name="Clum A."/>
            <person name="Ivanova N."/>
            <person name="Pati A."/>
            <person name="d'Haeseleer P."/>
            <person name="Woyke T."/>
            <person name="Kyrpides N.C."/>
        </authorList>
    </citation>
    <scope>NUCLEOTIDE SEQUENCE [LARGE SCALE GENOMIC DNA]</scope>
    <source>
        <strain evidence="3 4">HL-EbGR7</strain>
    </source>
</reference>
<dbReference type="OrthoDB" id="9803968at2"/>
<dbReference type="Proteomes" id="UP000002383">
    <property type="component" value="Chromosome"/>
</dbReference>
<dbReference type="Pfam" id="PF13193">
    <property type="entry name" value="AMP-binding_C"/>
    <property type="match status" value="1"/>
</dbReference>
<dbReference type="Gene3D" id="3.40.50.12780">
    <property type="entry name" value="N-terminal domain of ligase-like"/>
    <property type="match status" value="1"/>
</dbReference>
<dbReference type="InterPro" id="IPR000873">
    <property type="entry name" value="AMP-dep_synth/lig_dom"/>
</dbReference>
<proteinExistence type="predicted"/>
<dbReference type="KEGG" id="tgr:Tgr7_2384"/>
<dbReference type="PROSITE" id="PS00455">
    <property type="entry name" value="AMP_BINDING"/>
    <property type="match status" value="1"/>
</dbReference>
<dbReference type="EMBL" id="CP001339">
    <property type="protein sequence ID" value="ACL73462.1"/>
    <property type="molecule type" value="Genomic_DNA"/>
</dbReference>
<evidence type="ECO:0000259" key="1">
    <source>
        <dbReference type="Pfam" id="PF00501"/>
    </source>
</evidence>
<dbReference type="Gene3D" id="3.30.300.30">
    <property type="match status" value="1"/>
</dbReference>
<evidence type="ECO:0000259" key="2">
    <source>
        <dbReference type="Pfam" id="PF13193"/>
    </source>
</evidence>
<dbReference type="InterPro" id="IPR020845">
    <property type="entry name" value="AMP-binding_CS"/>
</dbReference>
<dbReference type="Pfam" id="PF00501">
    <property type="entry name" value="AMP-binding"/>
    <property type="match status" value="1"/>
</dbReference>
<evidence type="ECO:0000313" key="3">
    <source>
        <dbReference type="EMBL" id="ACL73462.1"/>
    </source>
</evidence>
<name>B8GVB6_THISH</name>
<dbReference type="InterPro" id="IPR042099">
    <property type="entry name" value="ANL_N_sf"/>
</dbReference>
<dbReference type="PANTHER" id="PTHR43767:SF10">
    <property type="entry name" value="SURFACTIN SYNTHASE SUBUNIT 1"/>
    <property type="match status" value="1"/>
</dbReference>
<evidence type="ECO:0000313" key="4">
    <source>
        <dbReference type="Proteomes" id="UP000002383"/>
    </source>
</evidence>
<dbReference type="InterPro" id="IPR045851">
    <property type="entry name" value="AMP-bd_C_sf"/>
</dbReference>
<dbReference type="RefSeq" id="WP_012638937.1">
    <property type="nucleotide sequence ID" value="NC_011901.1"/>
</dbReference>
<organism evidence="3 4">
    <name type="scientific">Thioalkalivibrio sulfidiphilus (strain HL-EbGR7)</name>
    <dbReference type="NCBI Taxonomy" id="396588"/>
    <lineage>
        <taxon>Bacteria</taxon>
        <taxon>Pseudomonadati</taxon>
        <taxon>Pseudomonadota</taxon>
        <taxon>Gammaproteobacteria</taxon>
        <taxon>Chromatiales</taxon>
        <taxon>Ectothiorhodospiraceae</taxon>
        <taxon>Thioalkalivibrio</taxon>
    </lineage>
</organism>
<dbReference type="AlphaFoldDB" id="B8GVB6"/>
<dbReference type="GO" id="GO:0016877">
    <property type="term" value="F:ligase activity, forming carbon-sulfur bonds"/>
    <property type="evidence" value="ECO:0007669"/>
    <property type="project" value="UniProtKB-ARBA"/>
</dbReference>
<dbReference type="InterPro" id="IPR050237">
    <property type="entry name" value="ATP-dep_AMP-bd_enzyme"/>
</dbReference>